<dbReference type="AlphaFoldDB" id="A0A9X3TQY5"/>
<keyword evidence="3" id="KW-1185">Reference proteome</keyword>
<dbReference type="Gene3D" id="1.10.10.2910">
    <property type="match status" value="1"/>
</dbReference>
<dbReference type="Pfam" id="PF06114">
    <property type="entry name" value="Peptidase_M78"/>
    <property type="match status" value="1"/>
</dbReference>
<evidence type="ECO:0000313" key="3">
    <source>
        <dbReference type="Proteomes" id="UP001151071"/>
    </source>
</evidence>
<sequence>MLQWNYYMPTELEKRITALYQSIGIKSPEDLQEELIATRLGIKLRYENAPSLSFEKGRYRCIVIDKTLKPKEEQRKQFFHELGHLLRGHAGDQSVLPGLFRGLQEEQADHFAKYALMPYYMIQKLDMPEYEQDVPYMLASVFKVPIDLARERWDQIKRRIARGKWDLACIEYERNRYRKADPSNWCDEAKKMFRLAIQRKMQKGQGVVIR</sequence>
<protein>
    <submittedName>
        <fullName evidence="2">ImmA/IrrE family metallo-endopeptidase</fullName>
    </submittedName>
</protein>
<accession>A0A9X3TQY5</accession>
<evidence type="ECO:0000313" key="2">
    <source>
        <dbReference type="EMBL" id="MDA5108428.1"/>
    </source>
</evidence>
<proteinExistence type="predicted"/>
<comment type="caution">
    <text evidence="2">The sequence shown here is derived from an EMBL/GenBank/DDBJ whole genome shotgun (WGS) entry which is preliminary data.</text>
</comment>
<dbReference type="EMBL" id="JAPYYP010000008">
    <property type="protein sequence ID" value="MDA5108428.1"/>
    <property type="molecule type" value="Genomic_DNA"/>
</dbReference>
<dbReference type="RefSeq" id="WP_271139937.1">
    <property type="nucleotide sequence ID" value="NZ_JAPYYP010000008.1"/>
</dbReference>
<name>A0A9X3TQY5_9BACL</name>
<gene>
    <name evidence="2" type="ORF">O3V59_08645</name>
</gene>
<feature type="domain" description="IrrE N-terminal-like" evidence="1">
    <location>
        <begin position="39"/>
        <end position="153"/>
    </location>
</feature>
<dbReference type="Proteomes" id="UP001151071">
    <property type="component" value="Unassembled WGS sequence"/>
</dbReference>
<dbReference type="InterPro" id="IPR010359">
    <property type="entry name" value="IrrE_HExxH"/>
</dbReference>
<evidence type="ECO:0000259" key="1">
    <source>
        <dbReference type="Pfam" id="PF06114"/>
    </source>
</evidence>
<organism evidence="2 3">
    <name type="scientific">Brevibacillus thermoruber</name>
    <dbReference type="NCBI Taxonomy" id="33942"/>
    <lineage>
        <taxon>Bacteria</taxon>
        <taxon>Bacillati</taxon>
        <taxon>Bacillota</taxon>
        <taxon>Bacilli</taxon>
        <taxon>Bacillales</taxon>
        <taxon>Paenibacillaceae</taxon>
        <taxon>Brevibacillus</taxon>
    </lineage>
</organism>
<reference evidence="2" key="1">
    <citation type="submission" date="2022-12" db="EMBL/GenBank/DDBJ databases">
        <title>Draft genome sequence of the thermophilic strain Brevibacillus thermoruber HT42, isolated from Los Humeros, Puebla, Mexico, with biotechnological potential.</title>
        <authorList>
            <person name="Lara Sanchez J."/>
            <person name="Solis Palacios R."/>
            <person name="Bustos Baena A.S."/>
            <person name="Ruz Baez A.E."/>
            <person name="Espinosa Luna G."/>
            <person name="Oliart Ros R.M."/>
        </authorList>
    </citation>
    <scope>NUCLEOTIDE SEQUENCE</scope>
    <source>
        <strain evidence="2">HT42</strain>
    </source>
</reference>